<dbReference type="SFLD" id="SFLDS00029">
    <property type="entry name" value="Radical_SAM"/>
    <property type="match status" value="1"/>
</dbReference>
<dbReference type="PROSITE" id="PS51918">
    <property type="entry name" value="RADICAL_SAM"/>
    <property type="match status" value="1"/>
</dbReference>
<dbReference type="PANTHER" id="PTHR43020">
    <property type="entry name" value="CDK5 REGULATORY SUBUNIT-ASSOCIATED PROTEIN 1"/>
    <property type="match status" value="1"/>
</dbReference>
<name>A0A2P8H8R4_CHINA</name>
<keyword evidence="7" id="KW-0479">Metal-binding</keyword>
<evidence type="ECO:0000256" key="8">
    <source>
        <dbReference type="ARBA" id="ARBA00023004"/>
    </source>
</evidence>
<dbReference type="NCBIfam" id="TIGR01579">
    <property type="entry name" value="MiaB-like-C"/>
    <property type="match status" value="1"/>
</dbReference>
<dbReference type="InterPro" id="IPR020612">
    <property type="entry name" value="Methylthiotransferase_CS"/>
</dbReference>
<evidence type="ECO:0000256" key="1">
    <source>
        <dbReference type="ARBA" id="ARBA00001966"/>
    </source>
</evidence>
<dbReference type="InterPro" id="IPR038135">
    <property type="entry name" value="Methylthiotransferase_N_sf"/>
</dbReference>
<dbReference type="EMBL" id="PYAW01000011">
    <property type="protein sequence ID" value="PSL42625.1"/>
    <property type="molecule type" value="Genomic_DNA"/>
</dbReference>
<dbReference type="SUPFAM" id="SSF102114">
    <property type="entry name" value="Radical SAM enzymes"/>
    <property type="match status" value="1"/>
</dbReference>
<dbReference type="SFLD" id="SFLDG01061">
    <property type="entry name" value="methylthiotransferase"/>
    <property type="match status" value="1"/>
</dbReference>
<keyword evidence="9" id="KW-0411">Iron-sulfur</keyword>
<feature type="domain" description="MTTase N-terminal" evidence="10">
    <location>
        <begin position="5"/>
        <end position="117"/>
    </location>
</feature>
<dbReference type="InterPro" id="IPR058240">
    <property type="entry name" value="rSAM_sf"/>
</dbReference>
<dbReference type="SMART" id="SM00729">
    <property type="entry name" value="Elp3"/>
    <property type="match status" value="1"/>
</dbReference>
<dbReference type="GO" id="GO:0051539">
    <property type="term" value="F:4 iron, 4 sulfur cluster binding"/>
    <property type="evidence" value="ECO:0007669"/>
    <property type="project" value="UniProtKB-KW"/>
</dbReference>
<dbReference type="RefSeq" id="WP_106531366.1">
    <property type="nucleotide sequence ID" value="NZ_PYAW01000011.1"/>
</dbReference>
<proteinExistence type="predicted"/>
<keyword evidence="3" id="KW-0963">Cytoplasm</keyword>
<evidence type="ECO:0000256" key="9">
    <source>
        <dbReference type="ARBA" id="ARBA00023014"/>
    </source>
</evidence>
<dbReference type="InterPro" id="IPR013848">
    <property type="entry name" value="Methylthiotransferase_N"/>
</dbReference>
<dbReference type="InterPro" id="IPR005839">
    <property type="entry name" value="Methylthiotransferase"/>
</dbReference>
<evidence type="ECO:0000256" key="6">
    <source>
        <dbReference type="ARBA" id="ARBA00022694"/>
    </source>
</evidence>
<dbReference type="PANTHER" id="PTHR43020:SF2">
    <property type="entry name" value="MITOCHONDRIAL TRNA METHYLTHIOTRANSFERASE CDK5RAP1"/>
    <property type="match status" value="1"/>
</dbReference>
<keyword evidence="13" id="KW-1185">Reference proteome</keyword>
<keyword evidence="8" id="KW-0408">Iron</keyword>
<evidence type="ECO:0000313" key="12">
    <source>
        <dbReference type="EMBL" id="PSL42625.1"/>
    </source>
</evidence>
<dbReference type="SFLD" id="SFLDG01082">
    <property type="entry name" value="B12-binding_domain_containing"/>
    <property type="match status" value="1"/>
</dbReference>
<dbReference type="FunFam" id="3.40.50.12160:FF:000004">
    <property type="entry name" value="Threonylcarbamoyladenosine tRNA methylthiotransferase MtaB"/>
    <property type="match status" value="1"/>
</dbReference>
<keyword evidence="4 12" id="KW-0808">Transferase</keyword>
<evidence type="ECO:0000256" key="2">
    <source>
        <dbReference type="ARBA" id="ARBA00022485"/>
    </source>
</evidence>
<dbReference type="Proteomes" id="UP000240971">
    <property type="component" value="Unassembled WGS sequence"/>
</dbReference>
<evidence type="ECO:0000259" key="10">
    <source>
        <dbReference type="PROSITE" id="PS51449"/>
    </source>
</evidence>
<dbReference type="InterPro" id="IPR023404">
    <property type="entry name" value="rSAM_horseshoe"/>
</dbReference>
<comment type="caution">
    <text evidence="12">The sequence shown here is derived from an EMBL/GenBank/DDBJ whole genome shotgun (WGS) entry which is preliminary data.</text>
</comment>
<dbReference type="InterPro" id="IPR006638">
    <property type="entry name" value="Elp3/MiaA/NifB-like_rSAM"/>
</dbReference>
<dbReference type="AlphaFoldDB" id="A0A2P8H8R4"/>
<dbReference type="PROSITE" id="PS01278">
    <property type="entry name" value="MTTASE_RADICAL"/>
    <property type="match status" value="1"/>
</dbReference>
<comment type="cofactor">
    <cofactor evidence="1">
        <name>[4Fe-4S] cluster</name>
        <dbReference type="ChEBI" id="CHEBI:49883"/>
    </cofactor>
</comment>
<evidence type="ECO:0000256" key="4">
    <source>
        <dbReference type="ARBA" id="ARBA00022679"/>
    </source>
</evidence>
<dbReference type="GO" id="GO:0005829">
    <property type="term" value="C:cytosol"/>
    <property type="evidence" value="ECO:0007669"/>
    <property type="project" value="TreeGrafter"/>
</dbReference>
<evidence type="ECO:0000313" key="13">
    <source>
        <dbReference type="Proteomes" id="UP000240971"/>
    </source>
</evidence>
<reference evidence="12 13" key="1">
    <citation type="submission" date="2018-03" db="EMBL/GenBank/DDBJ databases">
        <title>Genomic Encyclopedia of Archaeal and Bacterial Type Strains, Phase II (KMG-II): from individual species to whole genera.</title>
        <authorList>
            <person name="Goeker M."/>
        </authorList>
    </citation>
    <scope>NUCLEOTIDE SEQUENCE [LARGE SCALE GENOMIC DNA]</scope>
    <source>
        <strain evidence="12 13">DSM 24859</strain>
    </source>
</reference>
<evidence type="ECO:0000256" key="7">
    <source>
        <dbReference type="ARBA" id="ARBA00022723"/>
    </source>
</evidence>
<dbReference type="OrthoDB" id="9805215at2"/>
<dbReference type="NCBIfam" id="TIGR00089">
    <property type="entry name" value="MiaB/RimO family radical SAM methylthiotransferase"/>
    <property type="match status" value="1"/>
</dbReference>
<dbReference type="InterPro" id="IPR006467">
    <property type="entry name" value="MiaB-like_bact"/>
</dbReference>
<organism evidence="12 13">
    <name type="scientific">Chitinophaga niastensis</name>
    <dbReference type="NCBI Taxonomy" id="536980"/>
    <lineage>
        <taxon>Bacteria</taxon>
        <taxon>Pseudomonadati</taxon>
        <taxon>Bacteroidota</taxon>
        <taxon>Chitinophagia</taxon>
        <taxon>Chitinophagales</taxon>
        <taxon>Chitinophagaceae</taxon>
        <taxon>Chitinophaga</taxon>
    </lineage>
</organism>
<dbReference type="PROSITE" id="PS51449">
    <property type="entry name" value="MTTASE_N"/>
    <property type="match status" value="1"/>
</dbReference>
<feature type="domain" description="Radical SAM core" evidence="11">
    <location>
        <begin position="140"/>
        <end position="376"/>
    </location>
</feature>
<protein>
    <submittedName>
        <fullName evidence="12">Threonylcarbamoyladenosine tRNA methylthiotransferase MtaB</fullName>
    </submittedName>
</protein>
<keyword evidence="5" id="KW-0949">S-adenosyl-L-methionine</keyword>
<dbReference type="Gene3D" id="3.40.50.12160">
    <property type="entry name" value="Methylthiotransferase, N-terminal domain"/>
    <property type="match status" value="1"/>
</dbReference>
<dbReference type="GO" id="GO:0046872">
    <property type="term" value="F:metal ion binding"/>
    <property type="evidence" value="ECO:0007669"/>
    <property type="project" value="UniProtKB-KW"/>
</dbReference>
<dbReference type="InterPro" id="IPR007197">
    <property type="entry name" value="rSAM"/>
</dbReference>
<keyword evidence="6" id="KW-0819">tRNA processing</keyword>
<evidence type="ECO:0000256" key="5">
    <source>
        <dbReference type="ARBA" id="ARBA00022691"/>
    </source>
</evidence>
<accession>A0A2P8H8R4</accession>
<dbReference type="Pfam" id="PF04055">
    <property type="entry name" value="Radical_SAM"/>
    <property type="match status" value="1"/>
</dbReference>
<dbReference type="Gene3D" id="3.80.30.20">
    <property type="entry name" value="tm_1862 like domain"/>
    <property type="match status" value="1"/>
</dbReference>
<evidence type="ECO:0000259" key="11">
    <source>
        <dbReference type="PROSITE" id="PS51918"/>
    </source>
</evidence>
<evidence type="ECO:0000256" key="3">
    <source>
        <dbReference type="ARBA" id="ARBA00022490"/>
    </source>
</evidence>
<keyword evidence="2" id="KW-0004">4Fe-4S</keyword>
<dbReference type="Pfam" id="PF00919">
    <property type="entry name" value="UPF0004"/>
    <property type="match status" value="1"/>
</dbReference>
<gene>
    <name evidence="12" type="ORF">CLV51_1117</name>
</gene>
<sequence length="425" mass="48460">MEQVKTVAFHTLGCKLNFSETSTLSRLLEQDGFVKTDFDNTADVYVINTCSVTDNADKECRMLVRRIQRRAPESMVVITGCYAQLKPEEIASIEGVDLVLGAAEKFNIAEHLKALTKGDSTKICSCDIEDVNTFHASYSLNDRTRTFLKVQDGCDYTCAFCTIPMARGKSRSDSVANVVEHAHTLAATGVKEIVLTGVNLGDFGKGFEGGKKREETFFELAQELDKVEGISRYRISSIEPNLLSNEIIEFVASSRKFMPHFHIPLQSGSNDILGLMRRRYRRELYADKVALIKQFMPHCSIGVDVIVGFPSESEAHFRETYDFLHELDVSYLHVFTYSERANTGALDIQPVVPVNIRHERNKILRNLSHKKMQFFAEQHLNQTRKVLFESLNKEGMMEGYTDNYIKVTTPFRQEWHNQIIDWELR</sequence>
<dbReference type="GO" id="GO:0035597">
    <property type="term" value="F:tRNA-2-methylthio-N(6)-dimethylallyladenosine(37) synthase activity"/>
    <property type="evidence" value="ECO:0007669"/>
    <property type="project" value="TreeGrafter"/>
</dbReference>